<organism evidence="2 3">
    <name type="scientific">Candidatus Aquicultor secundus</name>
    <dbReference type="NCBI Taxonomy" id="1973895"/>
    <lineage>
        <taxon>Bacteria</taxon>
        <taxon>Bacillati</taxon>
        <taxon>Actinomycetota</taxon>
        <taxon>Candidatus Aquicultoria</taxon>
        <taxon>Candidatus Aquicultorales</taxon>
        <taxon>Candidatus Aquicultoraceae</taxon>
        <taxon>Candidatus Aquicultor</taxon>
    </lineage>
</organism>
<gene>
    <name evidence="2" type="ORF">COY37_05220</name>
</gene>
<dbReference type="Pfam" id="PF13751">
    <property type="entry name" value="DDE_Tnp_1_6"/>
    <property type="match status" value="1"/>
</dbReference>
<sequence length="97" mass="11022">MKINLHLEQLRQEMREKLNSAHGKAAHGERIWEIEPVIGNLKYNQKLTTFLCRGKKMVSVELGLSCTAHNLIKIFNGLKRKGVQGEEIGLIMRLKAA</sequence>
<name>A0A2M7T869_9ACTN</name>
<feature type="domain" description="Transposase DDE" evidence="1">
    <location>
        <begin position="2"/>
        <end position="74"/>
    </location>
</feature>
<evidence type="ECO:0000259" key="1">
    <source>
        <dbReference type="Pfam" id="PF13751"/>
    </source>
</evidence>
<proteinExistence type="predicted"/>
<dbReference type="AlphaFoldDB" id="A0A2M7T869"/>
<dbReference type="InterPro" id="IPR025668">
    <property type="entry name" value="Tnp_DDE_dom"/>
</dbReference>
<dbReference type="RefSeq" id="WP_353682954.1">
    <property type="nucleotide sequence ID" value="NZ_PEXG01000154.1"/>
</dbReference>
<dbReference type="PANTHER" id="PTHR33408">
    <property type="entry name" value="TRANSPOSASE"/>
    <property type="match status" value="1"/>
</dbReference>
<reference evidence="3" key="1">
    <citation type="submission" date="2017-09" db="EMBL/GenBank/DDBJ databases">
        <title>Depth-based differentiation of microbial function through sediment-hosted aquifers and enrichment of novel symbionts in the deep terrestrial subsurface.</title>
        <authorList>
            <person name="Probst A.J."/>
            <person name="Ladd B."/>
            <person name="Jarett J.K."/>
            <person name="Geller-Mcgrath D.E."/>
            <person name="Sieber C.M.K."/>
            <person name="Emerson J.B."/>
            <person name="Anantharaman K."/>
            <person name="Thomas B.C."/>
            <person name="Malmstrom R."/>
            <person name="Stieglmeier M."/>
            <person name="Klingl A."/>
            <person name="Woyke T."/>
            <person name="Ryan C.M."/>
            <person name="Banfield J.F."/>
        </authorList>
    </citation>
    <scope>NUCLEOTIDE SEQUENCE [LARGE SCALE GENOMIC DNA]</scope>
</reference>
<evidence type="ECO:0000313" key="2">
    <source>
        <dbReference type="EMBL" id="PIZ39273.1"/>
    </source>
</evidence>
<protein>
    <recommendedName>
        <fullName evidence="1">Transposase DDE domain-containing protein</fullName>
    </recommendedName>
</protein>
<comment type="caution">
    <text evidence="2">The sequence shown here is derived from an EMBL/GenBank/DDBJ whole genome shotgun (WGS) entry which is preliminary data.</text>
</comment>
<dbReference type="Proteomes" id="UP000230956">
    <property type="component" value="Unassembled WGS sequence"/>
</dbReference>
<dbReference type="EMBL" id="PFNG01000125">
    <property type="protein sequence ID" value="PIZ39273.1"/>
    <property type="molecule type" value="Genomic_DNA"/>
</dbReference>
<evidence type="ECO:0000313" key="3">
    <source>
        <dbReference type="Proteomes" id="UP000230956"/>
    </source>
</evidence>
<dbReference type="PANTHER" id="PTHR33408:SF2">
    <property type="entry name" value="TRANSPOSASE DDE DOMAIN-CONTAINING PROTEIN"/>
    <property type="match status" value="1"/>
</dbReference>
<accession>A0A2M7T869</accession>